<accession>A0A8J7H167</accession>
<comment type="caution">
    <text evidence="1">The sequence shown here is derived from an EMBL/GenBank/DDBJ whole genome shotgun (WGS) entry which is preliminary data.</text>
</comment>
<organism evidence="1 2">
    <name type="scientific">Mobilitalea sibirica</name>
    <dbReference type="NCBI Taxonomy" id="1462919"/>
    <lineage>
        <taxon>Bacteria</taxon>
        <taxon>Bacillati</taxon>
        <taxon>Bacillota</taxon>
        <taxon>Clostridia</taxon>
        <taxon>Lachnospirales</taxon>
        <taxon>Lachnospiraceae</taxon>
        <taxon>Mobilitalea</taxon>
    </lineage>
</organism>
<protein>
    <recommendedName>
        <fullName evidence="3">DUF4435 domain-containing protein</fullName>
    </recommendedName>
</protein>
<dbReference type="AlphaFoldDB" id="A0A8J7H167"/>
<evidence type="ECO:0000313" key="1">
    <source>
        <dbReference type="EMBL" id="MBH1940022.1"/>
    </source>
</evidence>
<sequence>MNKYNLEIPRKRHLNLLIVEGNHEKDKLFQIVFQTFPELEINIDDVWIYGTNIYILYNDLLYEYGDTWYEEDVDLPFIVGKKKNHSTILNKKDFTNIYLIFDYERHDPNFSEQKIKNMQRYFFDSTDMGKLYVNYPMIESYQHFTCFPDTNYENLTVGVTLRPGSQYKRLIQDTFVAKLIKLPKKIEEILSDRYGIKDIEVCKKHTQKILEISNADNLIELIKQNLDDILSYPNLNTAKFQIASLLTNMGYLQNHISYYIYMRKIFNNIVLHNITKGSKILNIELKDKDYKSSFELLDLYEILKVQNNVSRDETLGYIWVLNTCVFIIPDFNFKLIQ</sequence>
<reference evidence="1" key="1">
    <citation type="submission" date="2020-12" db="EMBL/GenBank/DDBJ databases">
        <title>M. sibirica DSM 26468T genome.</title>
        <authorList>
            <person name="Thieme N."/>
            <person name="Rettenmaier R."/>
            <person name="Zverlov V."/>
            <person name="Liebl W."/>
        </authorList>
    </citation>
    <scope>NUCLEOTIDE SEQUENCE</scope>
    <source>
        <strain evidence="1">DSM 26468</strain>
    </source>
</reference>
<evidence type="ECO:0000313" key="2">
    <source>
        <dbReference type="Proteomes" id="UP000623269"/>
    </source>
</evidence>
<gene>
    <name evidence="1" type="ORF">I5677_03815</name>
</gene>
<evidence type="ECO:0008006" key="3">
    <source>
        <dbReference type="Google" id="ProtNLM"/>
    </source>
</evidence>
<dbReference type="Proteomes" id="UP000623269">
    <property type="component" value="Unassembled WGS sequence"/>
</dbReference>
<keyword evidence="2" id="KW-1185">Reference proteome</keyword>
<proteinExistence type="predicted"/>
<dbReference type="RefSeq" id="WP_197660247.1">
    <property type="nucleotide sequence ID" value="NZ_JAEAGR010000003.1"/>
</dbReference>
<name>A0A8J7H167_9FIRM</name>
<dbReference type="EMBL" id="JAEAGR010000003">
    <property type="protein sequence ID" value="MBH1940022.1"/>
    <property type="molecule type" value="Genomic_DNA"/>
</dbReference>